<accession>A0ACB9NX96</accession>
<comment type="caution">
    <text evidence="1">The sequence shown here is derived from an EMBL/GenBank/DDBJ whole genome shotgun (WGS) entry which is preliminary data.</text>
</comment>
<dbReference type="Proteomes" id="UP001057402">
    <property type="component" value="Chromosome 7"/>
</dbReference>
<gene>
    <name evidence="1" type="ORF">MLD38_026017</name>
</gene>
<sequence length="128" mass="13727">MDPATVSRAGPGQHKSELLCLVDSLVNETQFEIPSSDPTFNVSPGQLHLPLPRSDPFPRFLRAPTHAHSALSLSLSLGVSILAVSTYFRGNGITPSSNSRSDIRFPKNPQKQNPAIGKSDGPDQARLA</sequence>
<organism evidence="1 2">
    <name type="scientific">Melastoma candidum</name>
    <dbReference type="NCBI Taxonomy" id="119954"/>
    <lineage>
        <taxon>Eukaryota</taxon>
        <taxon>Viridiplantae</taxon>
        <taxon>Streptophyta</taxon>
        <taxon>Embryophyta</taxon>
        <taxon>Tracheophyta</taxon>
        <taxon>Spermatophyta</taxon>
        <taxon>Magnoliopsida</taxon>
        <taxon>eudicotyledons</taxon>
        <taxon>Gunneridae</taxon>
        <taxon>Pentapetalae</taxon>
        <taxon>rosids</taxon>
        <taxon>malvids</taxon>
        <taxon>Myrtales</taxon>
        <taxon>Melastomataceae</taxon>
        <taxon>Melastomatoideae</taxon>
        <taxon>Melastomateae</taxon>
        <taxon>Melastoma</taxon>
    </lineage>
</organism>
<keyword evidence="2" id="KW-1185">Reference proteome</keyword>
<protein>
    <submittedName>
        <fullName evidence="1">Uncharacterized protein</fullName>
    </submittedName>
</protein>
<evidence type="ECO:0000313" key="1">
    <source>
        <dbReference type="EMBL" id="KAI4341277.1"/>
    </source>
</evidence>
<dbReference type="EMBL" id="CM042886">
    <property type="protein sequence ID" value="KAI4341277.1"/>
    <property type="molecule type" value="Genomic_DNA"/>
</dbReference>
<name>A0ACB9NX96_9MYRT</name>
<proteinExistence type="predicted"/>
<reference evidence="2" key="1">
    <citation type="journal article" date="2023" name="Front. Plant Sci.">
        <title>Chromosomal-level genome assembly of Melastoma candidum provides insights into trichome evolution.</title>
        <authorList>
            <person name="Zhong Y."/>
            <person name="Wu W."/>
            <person name="Sun C."/>
            <person name="Zou P."/>
            <person name="Liu Y."/>
            <person name="Dai S."/>
            <person name="Zhou R."/>
        </authorList>
    </citation>
    <scope>NUCLEOTIDE SEQUENCE [LARGE SCALE GENOMIC DNA]</scope>
</reference>
<evidence type="ECO:0000313" key="2">
    <source>
        <dbReference type="Proteomes" id="UP001057402"/>
    </source>
</evidence>